<name>T1HCL2_RHOPR</name>
<dbReference type="GO" id="GO:0007156">
    <property type="term" value="P:homophilic cell adhesion via plasma membrane adhesion molecules"/>
    <property type="evidence" value="ECO:0007669"/>
    <property type="project" value="TreeGrafter"/>
</dbReference>
<dbReference type="Gene3D" id="2.60.40.10">
    <property type="entry name" value="Immunoglobulins"/>
    <property type="match status" value="1"/>
</dbReference>
<reference evidence="4" key="1">
    <citation type="submission" date="2015-05" db="UniProtKB">
        <authorList>
            <consortium name="EnsemblMetazoa"/>
        </authorList>
    </citation>
    <scope>IDENTIFICATION</scope>
</reference>
<dbReference type="PANTHER" id="PTHR45080:SF8">
    <property type="entry name" value="IG-LIKE DOMAIN-CONTAINING PROTEIN"/>
    <property type="match status" value="1"/>
</dbReference>
<dbReference type="InterPro" id="IPR007110">
    <property type="entry name" value="Ig-like_dom"/>
</dbReference>
<dbReference type="InterPro" id="IPR050958">
    <property type="entry name" value="Cell_Adh-Cytoskel_Orgn"/>
</dbReference>
<evidence type="ECO:0000256" key="1">
    <source>
        <dbReference type="ARBA" id="ARBA00022729"/>
    </source>
</evidence>
<accession>T1HCL2</accession>
<dbReference type="EMBL" id="ACPB03002429">
    <property type="status" value="NOT_ANNOTATED_CDS"/>
    <property type="molecule type" value="Genomic_DNA"/>
</dbReference>
<dbReference type="Pfam" id="PF13927">
    <property type="entry name" value="Ig_3"/>
    <property type="match status" value="1"/>
</dbReference>
<dbReference type="SMART" id="SM00408">
    <property type="entry name" value="IGc2"/>
    <property type="match status" value="1"/>
</dbReference>
<dbReference type="InterPro" id="IPR003598">
    <property type="entry name" value="Ig_sub2"/>
</dbReference>
<dbReference type="InParanoid" id="T1HCL2"/>
<dbReference type="InterPro" id="IPR036179">
    <property type="entry name" value="Ig-like_dom_sf"/>
</dbReference>
<evidence type="ECO:0000256" key="3">
    <source>
        <dbReference type="ARBA" id="ARBA00023319"/>
    </source>
</evidence>
<dbReference type="OMA" id="FRTDYAM"/>
<proteinExistence type="predicted"/>
<dbReference type="AlphaFoldDB" id="T1HCL2"/>
<dbReference type="GO" id="GO:0050808">
    <property type="term" value="P:synapse organization"/>
    <property type="evidence" value="ECO:0007669"/>
    <property type="project" value="TreeGrafter"/>
</dbReference>
<dbReference type="GO" id="GO:0005886">
    <property type="term" value="C:plasma membrane"/>
    <property type="evidence" value="ECO:0007669"/>
    <property type="project" value="TreeGrafter"/>
</dbReference>
<keyword evidence="5" id="KW-1185">Reference proteome</keyword>
<dbReference type="HOGENOM" id="CLU_120649_0_0_1"/>
<keyword evidence="3" id="KW-0393">Immunoglobulin domain</keyword>
<dbReference type="STRING" id="13249.T1HCL2"/>
<evidence type="ECO:0000256" key="2">
    <source>
        <dbReference type="ARBA" id="ARBA00023157"/>
    </source>
</evidence>
<dbReference type="InterPro" id="IPR013783">
    <property type="entry name" value="Ig-like_fold"/>
</dbReference>
<sequence>MVLRTQWLPTVMLLLLFYQLVRVDCARGGGGGRGKGRGGRRERYGSRIPTLIDTKHRNPASASYYEHKDGARIVKASHFELDYMLGRKITFFCMATGYPRPEITWFKDGIELYAHKYFQVHEWPIGNDTMKSKMEIDPTTQKDAGYYECQADNQYAIDRRGFRTDYVDLSA</sequence>
<dbReference type="eggNOG" id="ENOG502S1Y4">
    <property type="taxonomic scope" value="Eukaryota"/>
</dbReference>
<dbReference type="PANTHER" id="PTHR45080">
    <property type="entry name" value="CONTACTIN 5"/>
    <property type="match status" value="1"/>
</dbReference>
<dbReference type="EnsemblMetazoa" id="RPRC001776-RA">
    <property type="protein sequence ID" value="RPRC001776-PA"/>
    <property type="gene ID" value="RPRC001776"/>
</dbReference>
<organism evidence="4 5">
    <name type="scientific">Rhodnius prolixus</name>
    <name type="common">Triatomid bug</name>
    <dbReference type="NCBI Taxonomy" id="13249"/>
    <lineage>
        <taxon>Eukaryota</taxon>
        <taxon>Metazoa</taxon>
        <taxon>Ecdysozoa</taxon>
        <taxon>Arthropoda</taxon>
        <taxon>Hexapoda</taxon>
        <taxon>Insecta</taxon>
        <taxon>Pterygota</taxon>
        <taxon>Neoptera</taxon>
        <taxon>Paraneoptera</taxon>
        <taxon>Hemiptera</taxon>
        <taxon>Heteroptera</taxon>
        <taxon>Panheteroptera</taxon>
        <taxon>Cimicomorpha</taxon>
        <taxon>Reduviidae</taxon>
        <taxon>Triatominae</taxon>
        <taxon>Rhodnius</taxon>
    </lineage>
</organism>
<evidence type="ECO:0000313" key="5">
    <source>
        <dbReference type="Proteomes" id="UP000015103"/>
    </source>
</evidence>
<dbReference type="CDD" id="cd00096">
    <property type="entry name" value="Ig"/>
    <property type="match status" value="1"/>
</dbReference>
<dbReference type="VEuPathDB" id="VectorBase:RPRC001776"/>
<dbReference type="Proteomes" id="UP000015103">
    <property type="component" value="Unassembled WGS sequence"/>
</dbReference>
<dbReference type="GO" id="GO:0030424">
    <property type="term" value="C:axon"/>
    <property type="evidence" value="ECO:0007669"/>
    <property type="project" value="TreeGrafter"/>
</dbReference>
<keyword evidence="2" id="KW-1015">Disulfide bond</keyword>
<dbReference type="SUPFAM" id="SSF48726">
    <property type="entry name" value="Immunoglobulin"/>
    <property type="match status" value="1"/>
</dbReference>
<dbReference type="GO" id="GO:0043025">
    <property type="term" value="C:neuronal cell body"/>
    <property type="evidence" value="ECO:0007669"/>
    <property type="project" value="TreeGrafter"/>
</dbReference>
<keyword evidence="1" id="KW-0732">Signal</keyword>
<dbReference type="PROSITE" id="PS50835">
    <property type="entry name" value="IG_LIKE"/>
    <property type="match status" value="1"/>
</dbReference>
<dbReference type="FunFam" id="2.60.40.10:FF:000032">
    <property type="entry name" value="palladin isoform X1"/>
    <property type="match status" value="1"/>
</dbReference>
<protein>
    <submittedName>
        <fullName evidence="4">Ig-like domain-containing protein</fullName>
    </submittedName>
</protein>
<evidence type="ECO:0000313" key="4">
    <source>
        <dbReference type="EnsemblMetazoa" id="RPRC001776-PA"/>
    </source>
</evidence>
<dbReference type="GO" id="GO:0008046">
    <property type="term" value="F:axon guidance receptor activity"/>
    <property type="evidence" value="ECO:0007669"/>
    <property type="project" value="TreeGrafter"/>
</dbReference>